<dbReference type="InterPro" id="IPR028978">
    <property type="entry name" value="Chorismate_lyase_/UTRA_dom_sf"/>
</dbReference>
<evidence type="ECO:0000256" key="1">
    <source>
        <dbReference type="ARBA" id="ARBA00023015"/>
    </source>
</evidence>
<dbReference type="PANTHER" id="PTHR44846:SF17">
    <property type="entry name" value="GNTR-FAMILY TRANSCRIPTIONAL REGULATOR"/>
    <property type="match status" value="1"/>
</dbReference>
<dbReference type="EMBL" id="JASATX010000003">
    <property type="protein sequence ID" value="MDI2099205.1"/>
    <property type="molecule type" value="Genomic_DNA"/>
</dbReference>
<dbReference type="InterPro" id="IPR036390">
    <property type="entry name" value="WH_DNA-bd_sf"/>
</dbReference>
<evidence type="ECO:0000259" key="4">
    <source>
        <dbReference type="PROSITE" id="PS50949"/>
    </source>
</evidence>
<dbReference type="Pfam" id="PF07702">
    <property type="entry name" value="UTRA"/>
    <property type="match status" value="1"/>
</dbReference>
<proteinExistence type="predicted"/>
<keyword evidence="3" id="KW-0804">Transcription</keyword>
<comment type="caution">
    <text evidence="5">The sequence shown here is derived from an EMBL/GenBank/DDBJ whole genome shotgun (WGS) entry which is preliminary data.</text>
</comment>
<dbReference type="PANTHER" id="PTHR44846">
    <property type="entry name" value="MANNOSYL-D-GLYCERATE TRANSPORT/METABOLISM SYSTEM REPRESSOR MNGR-RELATED"/>
    <property type="match status" value="1"/>
</dbReference>
<dbReference type="SUPFAM" id="SSF64288">
    <property type="entry name" value="Chorismate lyase-like"/>
    <property type="match status" value="1"/>
</dbReference>
<dbReference type="Gene3D" id="3.40.1410.10">
    <property type="entry name" value="Chorismate lyase-like"/>
    <property type="match status" value="1"/>
</dbReference>
<gene>
    <name evidence="5" type="ORF">QF206_09555</name>
</gene>
<sequence>MREAILAMIKEQGLQAGDRLDTEAQLTQRTGASRSTVRDALKSLEQDGTIGVVHGHGWFVSAIGSLHVERPVTRYESVTEMLESRGYSVTSAVLDVQESAASAKEAAALAVDEGTPVIRLTRIRYGNDEPMAMSLNVVLRSALPGPLNHRDWSGSLSRALEAHGHHIVSSAARITAAELPRDVEDRYSLGGLGPWMLVEETCLSRSGLRTIYAEEYFRGGEIAFSVLRRR</sequence>
<dbReference type="InterPro" id="IPR050679">
    <property type="entry name" value="Bact_HTH_transcr_reg"/>
</dbReference>
<dbReference type="PRINTS" id="PR00035">
    <property type="entry name" value="HTHGNTR"/>
</dbReference>
<dbReference type="Pfam" id="PF00392">
    <property type="entry name" value="GntR"/>
    <property type="match status" value="1"/>
</dbReference>
<organism evidence="5 6">
    <name type="scientific">Ruicaihuangia caeni</name>
    <dbReference type="NCBI Taxonomy" id="3042517"/>
    <lineage>
        <taxon>Bacteria</taxon>
        <taxon>Bacillati</taxon>
        <taxon>Actinomycetota</taxon>
        <taxon>Actinomycetes</taxon>
        <taxon>Micrococcales</taxon>
        <taxon>Microbacteriaceae</taxon>
        <taxon>Ruicaihuangia</taxon>
    </lineage>
</organism>
<evidence type="ECO:0000256" key="2">
    <source>
        <dbReference type="ARBA" id="ARBA00023125"/>
    </source>
</evidence>
<dbReference type="InterPro" id="IPR000524">
    <property type="entry name" value="Tscrpt_reg_HTH_GntR"/>
</dbReference>
<dbReference type="SMART" id="SM00866">
    <property type="entry name" value="UTRA"/>
    <property type="match status" value="1"/>
</dbReference>
<dbReference type="GO" id="GO:0045892">
    <property type="term" value="P:negative regulation of DNA-templated transcription"/>
    <property type="evidence" value="ECO:0007669"/>
    <property type="project" value="TreeGrafter"/>
</dbReference>
<dbReference type="Gene3D" id="1.10.10.10">
    <property type="entry name" value="Winged helix-like DNA-binding domain superfamily/Winged helix DNA-binding domain"/>
    <property type="match status" value="1"/>
</dbReference>
<dbReference type="GO" id="GO:0003700">
    <property type="term" value="F:DNA-binding transcription factor activity"/>
    <property type="evidence" value="ECO:0007669"/>
    <property type="project" value="InterPro"/>
</dbReference>
<dbReference type="GO" id="GO:0003677">
    <property type="term" value="F:DNA binding"/>
    <property type="evidence" value="ECO:0007669"/>
    <property type="project" value="UniProtKB-KW"/>
</dbReference>
<evidence type="ECO:0000256" key="3">
    <source>
        <dbReference type="ARBA" id="ARBA00023163"/>
    </source>
</evidence>
<dbReference type="CDD" id="cd07377">
    <property type="entry name" value="WHTH_GntR"/>
    <property type="match status" value="1"/>
</dbReference>
<protein>
    <submittedName>
        <fullName evidence="5">GntR family transcriptional regulator</fullName>
    </submittedName>
</protein>
<dbReference type="InterPro" id="IPR011663">
    <property type="entry name" value="UTRA"/>
</dbReference>
<dbReference type="AlphaFoldDB" id="A0AAW6TAW4"/>
<evidence type="ECO:0000313" key="6">
    <source>
        <dbReference type="Proteomes" id="UP001321506"/>
    </source>
</evidence>
<dbReference type="Proteomes" id="UP001321506">
    <property type="component" value="Unassembled WGS sequence"/>
</dbReference>
<dbReference type="RefSeq" id="WP_281488984.1">
    <property type="nucleotide sequence ID" value="NZ_JASATX010000003.1"/>
</dbReference>
<feature type="domain" description="HTH gntR-type" evidence="4">
    <location>
        <begin position="1"/>
        <end position="63"/>
    </location>
</feature>
<accession>A0AAW6TAW4</accession>
<keyword evidence="6" id="KW-1185">Reference proteome</keyword>
<dbReference type="SMART" id="SM00345">
    <property type="entry name" value="HTH_GNTR"/>
    <property type="match status" value="1"/>
</dbReference>
<dbReference type="InterPro" id="IPR036388">
    <property type="entry name" value="WH-like_DNA-bd_sf"/>
</dbReference>
<dbReference type="PROSITE" id="PS50949">
    <property type="entry name" value="HTH_GNTR"/>
    <property type="match status" value="1"/>
</dbReference>
<dbReference type="SUPFAM" id="SSF46785">
    <property type="entry name" value="Winged helix' DNA-binding domain"/>
    <property type="match status" value="1"/>
</dbReference>
<keyword evidence="1" id="KW-0805">Transcription regulation</keyword>
<evidence type="ECO:0000313" key="5">
    <source>
        <dbReference type="EMBL" id="MDI2099205.1"/>
    </source>
</evidence>
<name>A0AAW6TAW4_9MICO</name>
<reference evidence="5 6" key="1">
    <citation type="submission" date="2023-04" db="EMBL/GenBank/DDBJ databases">
        <title>Klugiella caeni sp. nov. isolated from the sludge of biochemical tank.</title>
        <authorList>
            <person name="Geng K."/>
        </authorList>
    </citation>
    <scope>NUCLEOTIDE SEQUENCE [LARGE SCALE GENOMIC DNA]</scope>
    <source>
        <strain evidence="5 6">YN-L-19</strain>
    </source>
</reference>
<keyword evidence="2" id="KW-0238">DNA-binding</keyword>